<reference evidence="1" key="1">
    <citation type="submission" date="2014-09" db="EMBL/GenBank/DDBJ databases">
        <authorList>
            <person name="Magalhaes I.L.F."/>
            <person name="Oliveira U."/>
            <person name="Santos F.R."/>
            <person name="Vidigal T.H.D.A."/>
            <person name="Brescovit A.D."/>
            <person name="Santos A.J."/>
        </authorList>
    </citation>
    <scope>NUCLEOTIDE SEQUENCE</scope>
    <source>
        <tissue evidence="1">Shoot tissue taken approximately 20 cm above the soil surface</tissue>
    </source>
</reference>
<proteinExistence type="predicted"/>
<reference evidence="1" key="2">
    <citation type="journal article" date="2015" name="Data Brief">
        <title>Shoot transcriptome of the giant reed, Arundo donax.</title>
        <authorList>
            <person name="Barrero R.A."/>
            <person name="Guerrero F.D."/>
            <person name="Moolhuijzen P."/>
            <person name="Goolsby J.A."/>
            <person name="Tidwell J."/>
            <person name="Bellgard S.E."/>
            <person name="Bellgard M.I."/>
        </authorList>
    </citation>
    <scope>NUCLEOTIDE SEQUENCE</scope>
    <source>
        <tissue evidence="1">Shoot tissue taken approximately 20 cm above the soil surface</tissue>
    </source>
</reference>
<accession>A0A0A9H783</accession>
<dbReference type="EMBL" id="GBRH01167175">
    <property type="protein sequence ID" value="JAE30721.1"/>
    <property type="molecule type" value="Transcribed_RNA"/>
</dbReference>
<sequence>MMVRDVQKHAHDRERGNSNCFYTLQGSTSLPTQHETNLLALMITFLKPVADQLSTSL</sequence>
<protein>
    <submittedName>
        <fullName evidence="1">Uncharacterized protein</fullName>
    </submittedName>
</protein>
<evidence type="ECO:0000313" key="1">
    <source>
        <dbReference type="EMBL" id="JAE30721.1"/>
    </source>
</evidence>
<dbReference type="AlphaFoldDB" id="A0A0A9H783"/>
<organism evidence="1">
    <name type="scientific">Arundo donax</name>
    <name type="common">Giant reed</name>
    <name type="synonym">Donax arundinaceus</name>
    <dbReference type="NCBI Taxonomy" id="35708"/>
    <lineage>
        <taxon>Eukaryota</taxon>
        <taxon>Viridiplantae</taxon>
        <taxon>Streptophyta</taxon>
        <taxon>Embryophyta</taxon>
        <taxon>Tracheophyta</taxon>
        <taxon>Spermatophyta</taxon>
        <taxon>Magnoliopsida</taxon>
        <taxon>Liliopsida</taxon>
        <taxon>Poales</taxon>
        <taxon>Poaceae</taxon>
        <taxon>PACMAD clade</taxon>
        <taxon>Arundinoideae</taxon>
        <taxon>Arundineae</taxon>
        <taxon>Arundo</taxon>
    </lineage>
</organism>
<name>A0A0A9H783_ARUDO</name>